<evidence type="ECO:0000313" key="4">
    <source>
        <dbReference type="EMBL" id="KAG8458116.1"/>
    </source>
</evidence>
<keyword evidence="2" id="KW-0472">Membrane</keyword>
<dbReference type="EMBL" id="JAGTXO010000057">
    <property type="protein sequence ID" value="KAG8458116.1"/>
    <property type="molecule type" value="Genomic_DNA"/>
</dbReference>
<evidence type="ECO:0000259" key="3">
    <source>
        <dbReference type="PROSITE" id="PS50848"/>
    </source>
</evidence>
<dbReference type="InterPro" id="IPR002913">
    <property type="entry name" value="START_lipid-bd_dom"/>
</dbReference>
<dbReference type="PROSITE" id="PS50848">
    <property type="entry name" value="START"/>
    <property type="match status" value="1"/>
</dbReference>
<accession>A0A8J5X4J0</accession>
<keyword evidence="5" id="KW-1185">Reference proteome</keyword>
<feature type="region of interest" description="Disordered" evidence="1">
    <location>
        <begin position="39"/>
        <end position="103"/>
    </location>
</feature>
<evidence type="ECO:0000313" key="5">
    <source>
        <dbReference type="Proteomes" id="UP000751190"/>
    </source>
</evidence>
<keyword evidence="2" id="KW-0812">Transmembrane</keyword>
<dbReference type="GO" id="GO:0008289">
    <property type="term" value="F:lipid binding"/>
    <property type="evidence" value="ECO:0007669"/>
    <property type="project" value="InterPro"/>
</dbReference>
<dbReference type="OrthoDB" id="1295045at2759"/>
<dbReference type="SUPFAM" id="SSF55961">
    <property type="entry name" value="Bet v1-like"/>
    <property type="match status" value="1"/>
</dbReference>
<organism evidence="4 5">
    <name type="scientific">Diacronema lutheri</name>
    <name type="common">Unicellular marine alga</name>
    <name type="synonym">Monochrysis lutheri</name>
    <dbReference type="NCBI Taxonomy" id="2081491"/>
    <lineage>
        <taxon>Eukaryota</taxon>
        <taxon>Haptista</taxon>
        <taxon>Haptophyta</taxon>
        <taxon>Pavlovophyceae</taxon>
        <taxon>Pavlovales</taxon>
        <taxon>Pavlovaceae</taxon>
        <taxon>Diacronema</taxon>
    </lineage>
</organism>
<feature type="domain" description="START" evidence="3">
    <location>
        <begin position="154"/>
        <end position="309"/>
    </location>
</feature>
<feature type="compositionally biased region" description="Low complexity" evidence="1">
    <location>
        <begin position="50"/>
        <end position="69"/>
    </location>
</feature>
<gene>
    <name evidence="4" type="ORF">KFE25_012776</name>
</gene>
<comment type="caution">
    <text evidence="4">The sequence shown here is derived from an EMBL/GenBank/DDBJ whole genome shotgun (WGS) entry which is preliminary data.</text>
</comment>
<feature type="transmembrane region" description="Helical" evidence="2">
    <location>
        <begin position="12"/>
        <end position="31"/>
    </location>
</feature>
<dbReference type="AlphaFoldDB" id="A0A8J5X4J0"/>
<reference evidence="4" key="1">
    <citation type="submission" date="2021-05" db="EMBL/GenBank/DDBJ databases">
        <title>The genome of the haptophyte Pavlova lutheri (Diacronema luteri, Pavlovales) - a model for lipid biosynthesis in eukaryotic algae.</title>
        <authorList>
            <person name="Hulatt C.J."/>
            <person name="Posewitz M.C."/>
        </authorList>
    </citation>
    <scope>NUCLEOTIDE SEQUENCE</scope>
    <source>
        <strain evidence="4">NIVA-4/92</strain>
    </source>
</reference>
<protein>
    <recommendedName>
        <fullName evidence="3">START domain-containing protein</fullName>
    </recommendedName>
</protein>
<evidence type="ECO:0000256" key="1">
    <source>
        <dbReference type="SAM" id="MobiDB-lite"/>
    </source>
</evidence>
<keyword evidence="2" id="KW-1133">Transmembrane helix</keyword>
<proteinExistence type="predicted"/>
<dbReference type="Pfam" id="PF01852">
    <property type="entry name" value="START"/>
    <property type="match status" value="1"/>
</dbReference>
<name>A0A8J5X4J0_DIALT</name>
<dbReference type="InterPro" id="IPR023393">
    <property type="entry name" value="START-like_dom_sf"/>
</dbReference>
<evidence type="ECO:0000256" key="2">
    <source>
        <dbReference type="SAM" id="Phobius"/>
    </source>
</evidence>
<feature type="region of interest" description="Disordered" evidence="1">
    <location>
        <begin position="314"/>
        <end position="334"/>
    </location>
</feature>
<dbReference type="Gene3D" id="3.30.530.20">
    <property type="match status" value="1"/>
</dbReference>
<feature type="compositionally biased region" description="Low complexity" evidence="1">
    <location>
        <begin position="320"/>
        <end position="329"/>
    </location>
</feature>
<dbReference type="Proteomes" id="UP000751190">
    <property type="component" value="Unassembled WGS sequence"/>
</dbReference>
<feature type="compositionally biased region" description="Pro residues" evidence="1">
    <location>
        <begin position="85"/>
        <end position="103"/>
    </location>
</feature>
<sequence>MDLDGAWPPPSTALLVVHCAVVLVLLMRLTAAARRHSRAWRASDRAEPHASACAAPRSDGAARAAAPRDVLITTPIDASGDGSPTPTPTSTPTPMPTPTPPMPPPLSELEEGARLLDDHFGRRVGFELVLRQPDLRFLKKELSPCASHFLTEGVAACTPAEFVRLWTDAEFRQEWDRGLLSLQPLSAGGGALCHVIKCPYPLASRHYVYDRHVCTLPNGVTVIHCTSAVARLAALGVSSTVRSSVLCAAFHSLTAVRPATDGSGRCEYAMLTFDEQPVRLPGWLLDSLLRRTYPAFMESVRQAVELLRSRRPRMEGAERAGSADSHAAASGGGADGELAAALHERPALRELKALAVPSPPPVPARAHLLARAPAATALPARLCAPAAHTLPRAAALVARGASAAMRVRRSLGSGAAGAPVSVSVAS</sequence>